<comment type="similarity">
    <text evidence="2">Belongs to the glycosyl hydrolase 13 family. TreS subfamily.</text>
</comment>
<keyword evidence="6" id="KW-0413">Isomerase</keyword>
<dbReference type="EC" id="5.4.99.16" evidence="3"/>
<dbReference type="InterPro" id="IPR032091">
    <property type="entry name" value="Malt_amylase-like_C"/>
</dbReference>
<name>A0A916W446_9BACT</name>
<evidence type="ECO:0000256" key="7">
    <source>
        <dbReference type="ARBA" id="ARBA00031378"/>
    </source>
</evidence>
<dbReference type="CDD" id="cd11334">
    <property type="entry name" value="AmyAc_TreS"/>
    <property type="match status" value="1"/>
</dbReference>
<dbReference type="PANTHER" id="PTHR10357:SF219">
    <property type="entry name" value="MALTOSE ALPHA-D-GLUCOSYLTRANSFERASE"/>
    <property type="match status" value="1"/>
</dbReference>
<dbReference type="Gene3D" id="3.90.400.10">
    <property type="entry name" value="Oligo-1,6-glucosidase, Domain 2"/>
    <property type="match status" value="1"/>
</dbReference>
<dbReference type="GO" id="GO:0005975">
    <property type="term" value="P:carbohydrate metabolic process"/>
    <property type="evidence" value="ECO:0007669"/>
    <property type="project" value="InterPro"/>
</dbReference>
<dbReference type="GO" id="GO:0046872">
    <property type="term" value="F:metal ion binding"/>
    <property type="evidence" value="ECO:0007669"/>
    <property type="project" value="UniProtKB-KW"/>
</dbReference>
<protein>
    <recommendedName>
        <fullName evidence="3">maltose alpha-D-glucosyltransferase</fullName>
        <ecNumber evidence="3">5.4.99.16</ecNumber>
    </recommendedName>
    <alternativeName>
        <fullName evidence="7">Maltose alpha-D-glucosyltransferase</fullName>
    </alternativeName>
</protein>
<keyword evidence="4" id="KW-0479">Metal-binding</keyword>
<evidence type="ECO:0000256" key="4">
    <source>
        <dbReference type="ARBA" id="ARBA00022723"/>
    </source>
</evidence>
<evidence type="ECO:0000256" key="1">
    <source>
        <dbReference type="ARBA" id="ARBA00001595"/>
    </source>
</evidence>
<keyword evidence="10" id="KW-1185">Reference proteome</keyword>
<dbReference type="Pfam" id="PF00128">
    <property type="entry name" value="Alpha-amylase"/>
    <property type="match status" value="1"/>
</dbReference>
<dbReference type="SMART" id="SM00642">
    <property type="entry name" value="Aamy"/>
    <property type="match status" value="1"/>
</dbReference>
<accession>A0A916W446</accession>
<evidence type="ECO:0000259" key="8">
    <source>
        <dbReference type="SMART" id="SM00642"/>
    </source>
</evidence>
<dbReference type="InterPro" id="IPR045857">
    <property type="entry name" value="O16G_dom_2"/>
</dbReference>
<dbReference type="PANTHER" id="PTHR10357">
    <property type="entry name" value="ALPHA-AMYLASE FAMILY MEMBER"/>
    <property type="match status" value="1"/>
</dbReference>
<evidence type="ECO:0000256" key="2">
    <source>
        <dbReference type="ARBA" id="ARBA00005496"/>
    </source>
</evidence>
<dbReference type="SUPFAM" id="SSF51445">
    <property type="entry name" value="(Trans)glycosidases"/>
    <property type="match status" value="1"/>
</dbReference>
<dbReference type="InterPro" id="IPR006047">
    <property type="entry name" value="GH13_cat_dom"/>
</dbReference>
<gene>
    <name evidence="9" type="ORF">GCM10011507_15390</name>
</gene>
<evidence type="ECO:0000256" key="6">
    <source>
        <dbReference type="ARBA" id="ARBA00023235"/>
    </source>
</evidence>
<dbReference type="InterPro" id="IPR012810">
    <property type="entry name" value="TreS/a-amylase_N"/>
</dbReference>
<sequence>MQRLELHKEMTNSAATTCFVEASVYQIAGVSRFTDSSQDMLVKKAGSATDPLWYKDAIIYELHVRAFQDSNGDGIGDFPGLVSRLDYLQELGVTCLWLLPFFPSPLKDDGYDIANYVDVNPSYGTLEDFKRFLAAAHQRNMQVLVELVINHTSDQHPWFKASRLAPPGSPERNFYVWSDTDQIYKDVPIIFRDTEKSNWTWDETAKAYYWHRFFSHQPDLNFDNPAVMEEVLKAMRFWLDLGVDGFRLDAIPYLVERDGTACESLPETHAIIKRIRAAIDADYTNRFILAEANQWPDKVLPYFGNDDECHMCFHFPLMPRIYMALRQEDRLPITDIIAQTPTIPDGCQWGLFLRNHDELTLEMVTDDERDYMYFAYSADPRMRINSGIRRRLAPLLDNNRHRIELLNSLLFSFPGTPIMYYGDEIGMGDNIYLGDRNGVRTPMQWNSDRNAGFSTAVPEKLYFPVIMDPIWGYQAINVESELADQSSLLHWTRNMIALRKLFRVFGRGTLEFLNPENRKVLAYLRCYDDAATNTNETILCVANLSRFSQPVSLDLSQFAGRIPVEMLGYVPFPAITTQPYPLTLSPYSCFWLELQPAPETHELSETSRVSL</sequence>
<reference evidence="9" key="2">
    <citation type="submission" date="2020-09" db="EMBL/GenBank/DDBJ databases">
        <authorList>
            <person name="Sun Q."/>
            <person name="Zhou Y."/>
        </authorList>
    </citation>
    <scope>NUCLEOTIDE SEQUENCE</scope>
    <source>
        <strain evidence="9">CGMCC 1.15447</strain>
    </source>
</reference>
<dbReference type="InterPro" id="IPR017853">
    <property type="entry name" value="GH"/>
</dbReference>
<proteinExistence type="inferred from homology"/>
<dbReference type="Pfam" id="PF16657">
    <property type="entry name" value="Malt_amylase_C"/>
    <property type="match status" value="1"/>
</dbReference>
<dbReference type="Proteomes" id="UP000648801">
    <property type="component" value="Unassembled WGS sequence"/>
</dbReference>
<evidence type="ECO:0000313" key="9">
    <source>
        <dbReference type="EMBL" id="GGA64681.1"/>
    </source>
</evidence>
<comment type="catalytic activity">
    <reaction evidence="1">
        <text>D-maltose = alpha,alpha-trehalose</text>
        <dbReference type="Rhea" id="RHEA:15145"/>
        <dbReference type="ChEBI" id="CHEBI:16551"/>
        <dbReference type="ChEBI" id="CHEBI:17306"/>
        <dbReference type="EC" id="5.4.99.16"/>
    </reaction>
</comment>
<dbReference type="Gene3D" id="3.20.20.80">
    <property type="entry name" value="Glycosidases"/>
    <property type="match status" value="1"/>
</dbReference>
<evidence type="ECO:0000256" key="3">
    <source>
        <dbReference type="ARBA" id="ARBA00012619"/>
    </source>
</evidence>
<dbReference type="InterPro" id="IPR013780">
    <property type="entry name" value="Glyco_hydro_b"/>
</dbReference>
<evidence type="ECO:0000313" key="10">
    <source>
        <dbReference type="Proteomes" id="UP000648801"/>
    </source>
</evidence>
<keyword evidence="5" id="KW-0106">Calcium</keyword>
<dbReference type="FunFam" id="3.20.20.80:FF:000055">
    <property type="entry name" value="Trehalose synthase"/>
    <property type="match status" value="1"/>
</dbReference>
<dbReference type="GO" id="GO:0047471">
    <property type="term" value="F:maltose alpha-D-glucosyltransferase activity"/>
    <property type="evidence" value="ECO:0007669"/>
    <property type="project" value="UniProtKB-EC"/>
</dbReference>
<organism evidence="9 10">
    <name type="scientific">Edaphobacter acidisoli</name>
    <dbReference type="NCBI Taxonomy" id="2040573"/>
    <lineage>
        <taxon>Bacteria</taxon>
        <taxon>Pseudomonadati</taxon>
        <taxon>Acidobacteriota</taxon>
        <taxon>Terriglobia</taxon>
        <taxon>Terriglobales</taxon>
        <taxon>Acidobacteriaceae</taxon>
        <taxon>Edaphobacter</taxon>
    </lineage>
</organism>
<feature type="domain" description="Glycosyl hydrolase family 13 catalytic" evidence="8">
    <location>
        <begin position="61"/>
        <end position="460"/>
    </location>
</feature>
<dbReference type="Gene3D" id="2.60.40.1180">
    <property type="entry name" value="Golgi alpha-mannosidase II"/>
    <property type="match status" value="1"/>
</dbReference>
<dbReference type="AlphaFoldDB" id="A0A916W446"/>
<dbReference type="SUPFAM" id="SSF51011">
    <property type="entry name" value="Glycosyl hydrolase domain"/>
    <property type="match status" value="1"/>
</dbReference>
<dbReference type="NCBIfam" id="TIGR02456">
    <property type="entry name" value="treS_nterm"/>
    <property type="match status" value="1"/>
</dbReference>
<comment type="caution">
    <text evidence="9">The sequence shown here is derived from an EMBL/GenBank/DDBJ whole genome shotgun (WGS) entry which is preliminary data.</text>
</comment>
<dbReference type="EMBL" id="BMJB01000001">
    <property type="protein sequence ID" value="GGA64681.1"/>
    <property type="molecule type" value="Genomic_DNA"/>
</dbReference>
<evidence type="ECO:0000256" key="5">
    <source>
        <dbReference type="ARBA" id="ARBA00022837"/>
    </source>
</evidence>
<reference evidence="9" key="1">
    <citation type="journal article" date="2014" name="Int. J. Syst. Evol. Microbiol.">
        <title>Complete genome sequence of Corynebacterium casei LMG S-19264T (=DSM 44701T), isolated from a smear-ripened cheese.</title>
        <authorList>
            <consortium name="US DOE Joint Genome Institute (JGI-PGF)"/>
            <person name="Walter F."/>
            <person name="Albersmeier A."/>
            <person name="Kalinowski J."/>
            <person name="Ruckert C."/>
        </authorList>
    </citation>
    <scope>NUCLEOTIDE SEQUENCE</scope>
    <source>
        <strain evidence="9">CGMCC 1.15447</strain>
    </source>
</reference>